<protein>
    <recommendedName>
        <fullName evidence="3">Purple acid phosphatase</fullName>
        <ecNumber evidence="3">3.1.3.2</ecNumber>
    </recommendedName>
</protein>
<dbReference type="SUPFAM" id="SSF56300">
    <property type="entry name" value="Metallo-dependent phosphatases"/>
    <property type="match status" value="1"/>
</dbReference>
<dbReference type="Gene3D" id="2.60.40.380">
    <property type="entry name" value="Purple acid phosphatase-like, N-terminal"/>
    <property type="match status" value="1"/>
</dbReference>
<feature type="transmembrane region" description="Helical" evidence="4">
    <location>
        <begin position="496"/>
        <end position="515"/>
    </location>
</feature>
<feature type="domain" description="Purple acid phosphatase N-terminal" evidence="7">
    <location>
        <begin position="45"/>
        <end position="137"/>
    </location>
</feature>
<dbReference type="InterPro" id="IPR029052">
    <property type="entry name" value="Metallo-depent_PP-like"/>
</dbReference>
<sequence>MENETFMAFSVRHIIIGFILCMMIKSVMNAVESKQRSKFLGIVHPEQIHISFGDTSQDIVIMWATKRDEVFHVQLVDSEANETVKIFEGERAVLDKLSSRAAKHLHRVHLKQLKPGEMYGYRVVGKTGANSNMYAFTVPYDSKKKKVHTFMILADMGLASKSMKFLTYEAAKGLYEAVFHVGDIAYNLDLDEGSIGDKYMNNMEKFAARIPYMTVPGDHEKYHDFAHYRYRFSMPNTPWPMPAEKLWYSLDVGPVHFVTINTEVFYSQTDQKEEQIVWLQNDLLELRKRRDQHPWLIVLGHKPMYSSRSDFPGGEEEDCSSEKDCIIRQELEDIFYQEGVDLYISGHRHNYERTWPMYRGKVFQEHYENPPAPVYIVNGAMGYQLIVENIIEHNPWTAFSTSDPEKELYGKLEILNGSHLMWDVFDASNNEKVDSILVIRKFHLSFGKAGDSAFEEMKKFRALPPAPLGWHAPEQKPVEENLVYKFRRLQPSTRKFYLWSACFSLLAALFCLISSPRVRRQLCRRK</sequence>
<evidence type="ECO:0000313" key="8">
    <source>
        <dbReference type="EMBL" id="KAK7490603.1"/>
    </source>
</evidence>
<feature type="domain" description="Purple acid phosphatase C-terminal" evidence="6">
    <location>
        <begin position="372"/>
        <end position="435"/>
    </location>
</feature>
<dbReference type="InterPro" id="IPR015914">
    <property type="entry name" value="PAPs_N"/>
</dbReference>
<evidence type="ECO:0000256" key="4">
    <source>
        <dbReference type="SAM" id="Phobius"/>
    </source>
</evidence>
<evidence type="ECO:0000313" key="9">
    <source>
        <dbReference type="Proteomes" id="UP001519460"/>
    </source>
</evidence>
<dbReference type="EMBL" id="JACVVK020000125">
    <property type="protein sequence ID" value="KAK7490603.1"/>
    <property type="molecule type" value="Genomic_DNA"/>
</dbReference>
<dbReference type="InterPro" id="IPR008963">
    <property type="entry name" value="Purple_acid_Pase-like_N"/>
</dbReference>
<dbReference type="SUPFAM" id="SSF49363">
    <property type="entry name" value="Purple acid phosphatase, N-terminal domain"/>
    <property type="match status" value="1"/>
</dbReference>
<evidence type="ECO:0000259" key="5">
    <source>
        <dbReference type="Pfam" id="PF00149"/>
    </source>
</evidence>
<dbReference type="CDD" id="cd00839">
    <property type="entry name" value="MPP_PAPs"/>
    <property type="match status" value="1"/>
</dbReference>
<keyword evidence="4" id="KW-0472">Membrane</keyword>
<name>A0ABD0KU92_9CAEN</name>
<dbReference type="AlphaFoldDB" id="A0ABD0KU92"/>
<dbReference type="Pfam" id="PF14008">
    <property type="entry name" value="Metallophos_C"/>
    <property type="match status" value="1"/>
</dbReference>
<dbReference type="InterPro" id="IPR025733">
    <property type="entry name" value="PAPs_C"/>
</dbReference>
<gene>
    <name evidence="8" type="ORF">BaRGS_00018206</name>
</gene>
<keyword evidence="3" id="KW-0378">Hydrolase</keyword>
<dbReference type="Pfam" id="PF16656">
    <property type="entry name" value="Pur_ac_phosph_N"/>
    <property type="match status" value="1"/>
</dbReference>
<accession>A0ABD0KU92</accession>
<comment type="similarity">
    <text evidence="3">Belongs to the metallophosphoesterase superfamily. Purple acid phosphatase family.</text>
</comment>
<comment type="catalytic activity">
    <reaction evidence="3">
        <text>a phosphate monoester + H2O = an alcohol + phosphate</text>
        <dbReference type="Rhea" id="RHEA:15017"/>
        <dbReference type="ChEBI" id="CHEBI:15377"/>
        <dbReference type="ChEBI" id="CHEBI:30879"/>
        <dbReference type="ChEBI" id="CHEBI:43474"/>
        <dbReference type="ChEBI" id="CHEBI:67140"/>
        <dbReference type="EC" id="3.1.3.2"/>
    </reaction>
</comment>
<feature type="transmembrane region" description="Helical" evidence="4">
    <location>
        <begin position="6"/>
        <end position="28"/>
    </location>
</feature>
<dbReference type="Proteomes" id="UP001519460">
    <property type="component" value="Unassembled WGS sequence"/>
</dbReference>
<evidence type="ECO:0000259" key="7">
    <source>
        <dbReference type="Pfam" id="PF16656"/>
    </source>
</evidence>
<evidence type="ECO:0000256" key="1">
    <source>
        <dbReference type="ARBA" id="ARBA00022729"/>
    </source>
</evidence>
<organism evidence="8 9">
    <name type="scientific">Batillaria attramentaria</name>
    <dbReference type="NCBI Taxonomy" id="370345"/>
    <lineage>
        <taxon>Eukaryota</taxon>
        <taxon>Metazoa</taxon>
        <taxon>Spiralia</taxon>
        <taxon>Lophotrochozoa</taxon>
        <taxon>Mollusca</taxon>
        <taxon>Gastropoda</taxon>
        <taxon>Caenogastropoda</taxon>
        <taxon>Sorbeoconcha</taxon>
        <taxon>Cerithioidea</taxon>
        <taxon>Batillariidae</taxon>
        <taxon>Batillaria</taxon>
    </lineage>
</organism>
<feature type="domain" description="Calcineurin-like phosphoesterase" evidence="5">
    <location>
        <begin position="171"/>
        <end position="351"/>
    </location>
</feature>
<reference evidence="8 9" key="1">
    <citation type="journal article" date="2023" name="Sci. Data">
        <title>Genome assembly of the Korean intertidal mud-creeper Batillaria attramentaria.</title>
        <authorList>
            <person name="Patra A.K."/>
            <person name="Ho P.T."/>
            <person name="Jun S."/>
            <person name="Lee S.J."/>
            <person name="Kim Y."/>
            <person name="Won Y.J."/>
        </authorList>
    </citation>
    <scope>NUCLEOTIDE SEQUENCE [LARGE SCALE GENOMIC DNA]</scope>
    <source>
        <strain evidence="8">Wonlab-2016</strain>
    </source>
</reference>
<dbReference type="InterPro" id="IPR004843">
    <property type="entry name" value="Calcineurin-like_PHP"/>
</dbReference>
<dbReference type="Gene3D" id="3.60.21.10">
    <property type="match status" value="1"/>
</dbReference>
<keyword evidence="9" id="KW-1185">Reference proteome</keyword>
<evidence type="ECO:0000256" key="3">
    <source>
        <dbReference type="RuleBase" id="RU361203"/>
    </source>
</evidence>
<dbReference type="PANTHER" id="PTHR45867">
    <property type="entry name" value="PURPLE ACID PHOSPHATASE"/>
    <property type="match status" value="1"/>
</dbReference>
<comment type="caution">
    <text evidence="8">The sequence shown here is derived from an EMBL/GenBank/DDBJ whole genome shotgun (WGS) entry which is preliminary data.</text>
</comment>
<dbReference type="InterPro" id="IPR041792">
    <property type="entry name" value="MPP_PAP"/>
</dbReference>
<keyword evidence="1" id="KW-0732">Signal</keyword>
<dbReference type="EC" id="3.1.3.2" evidence="3"/>
<keyword evidence="4" id="KW-0812">Transmembrane</keyword>
<keyword evidence="2" id="KW-0325">Glycoprotein</keyword>
<evidence type="ECO:0000256" key="2">
    <source>
        <dbReference type="ARBA" id="ARBA00023180"/>
    </source>
</evidence>
<dbReference type="Pfam" id="PF00149">
    <property type="entry name" value="Metallophos"/>
    <property type="match status" value="1"/>
</dbReference>
<evidence type="ECO:0000259" key="6">
    <source>
        <dbReference type="Pfam" id="PF14008"/>
    </source>
</evidence>
<keyword evidence="4" id="KW-1133">Transmembrane helix</keyword>
<dbReference type="GO" id="GO:0003993">
    <property type="term" value="F:acid phosphatase activity"/>
    <property type="evidence" value="ECO:0007669"/>
    <property type="project" value="UniProtKB-EC"/>
</dbReference>
<proteinExistence type="inferred from homology"/>